<reference evidence="1" key="2">
    <citation type="journal article" date="2015" name="Data Brief">
        <title>Shoot transcriptome of the giant reed, Arundo donax.</title>
        <authorList>
            <person name="Barrero R.A."/>
            <person name="Guerrero F.D."/>
            <person name="Moolhuijzen P."/>
            <person name="Goolsby J.A."/>
            <person name="Tidwell J."/>
            <person name="Bellgard S.E."/>
            <person name="Bellgard M.I."/>
        </authorList>
    </citation>
    <scope>NUCLEOTIDE SEQUENCE</scope>
    <source>
        <tissue evidence="1">Shoot tissue taken approximately 20 cm above the soil surface</tissue>
    </source>
</reference>
<accession>A0A0A9SGH0</accession>
<organism evidence="1">
    <name type="scientific">Arundo donax</name>
    <name type="common">Giant reed</name>
    <name type="synonym">Donax arundinaceus</name>
    <dbReference type="NCBI Taxonomy" id="35708"/>
    <lineage>
        <taxon>Eukaryota</taxon>
        <taxon>Viridiplantae</taxon>
        <taxon>Streptophyta</taxon>
        <taxon>Embryophyta</taxon>
        <taxon>Tracheophyta</taxon>
        <taxon>Spermatophyta</taxon>
        <taxon>Magnoliopsida</taxon>
        <taxon>Liliopsida</taxon>
        <taxon>Poales</taxon>
        <taxon>Poaceae</taxon>
        <taxon>PACMAD clade</taxon>
        <taxon>Arundinoideae</taxon>
        <taxon>Arundineae</taxon>
        <taxon>Arundo</taxon>
    </lineage>
</organism>
<proteinExistence type="predicted"/>
<dbReference type="AlphaFoldDB" id="A0A0A9SGH0"/>
<name>A0A0A9SGH0_ARUDO</name>
<evidence type="ECO:0000313" key="1">
    <source>
        <dbReference type="EMBL" id="JAD67768.1"/>
    </source>
</evidence>
<reference evidence="1" key="1">
    <citation type="submission" date="2014-09" db="EMBL/GenBank/DDBJ databases">
        <authorList>
            <person name="Magalhaes I.L.F."/>
            <person name="Oliveira U."/>
            <person name="Santos F.R."/>
            <person name="Vidigal T.H.D.A."/>
            <person name="Brescovit A.D."/>
            <person name="Santos A.J."/>
        </authorList>
    </citation>
    <scope>NUCLEOTIDE SEQUENCE</scope>
    <source>
        <tissue evidence="1">Shoot tissue taken approximately 20 cm above the soil surface</tissue>
    </source>
</reference>
<dbReference type="EMBL" id="GBRH01230127">
    <property type="protein sequence ID" value="JAD67768.1"/>
    <property type="molecule type" value="Transcribed_RNA"/>
</dbReference>
<sequence length="53" mass="5926">MITPEDLTTIQYINSAPQSKTLVNYIVYKATKENLDCLLDDKALVNGEVCTSF</sequence>
<protein>
    <submittedName>
        <fullName evidence="1">Uncharacterized protein</fullName>
    </submittedName>
</protein>